<proteinExistence type="predicted"/>
<protein>
    <submittedName>
        <fullName evidence="1">Uncharacterized protein</fullName>
    </submittedName>
</protein>
<dbReference type="SUPFAM" id="SSF51735">
    <property type="entry name" value="NAD(P)-binding Rossmann-fold domains"/>
    <property type="match status" value="1"/>
</dbReference>
<comment type="caution">
    <text evidence="1">The sequence shown here is derived from an EMBL/GenBank/DDBJ whole genome shotgun (WGS) entry which is preliminary data.</text>
</comment>
<dbReference type="HOGENOM" id="CLU_3203330_0_0_10"/>
<dbReference type="STRING" id="313594.PI23P_07680"/>
<name>A4BZ95_9FLAO</name>
<dbReference type="InterPro" id="IPR036291">
    <property type="entry name" value="NAD(P)-bd_dom_sf"/>
</dbReference>
<dbReference type="Proteomes" id="UP000003053">
    <property type="component" value="Unassembled WGS sequence"/>
</dbReference>
<dbReference type="AlphaFoldDB" id="A4BZ95"/>
<sequence length="45" mass="4986">MVVDQFRAPTYAEDLALACKISMDTKAIGIFNVCSNEILSMYQIA</sequence>
<accession>A4BZ95</accession>
<gene>
    <name evidence="1" type="ORF">PI23P_07680</name>
</gene>
<evidence type="ECO:0000313" key="2">
    <source>
        <dbReference type="Proteomes" id="UP000003053"/>
    </source>
</evidence>
<dbReference type="Gene3D" id="3.40.50.720">
    <property type="entry name" value="NAD(P)-binding Rossmann-like Domain"/>
    <property type="match status" value="1"/>
</dbReference>
<reference evidence="1 2" key="1">
    <citation type="submission" date="2006-02" db="EMBL/GenBank/DDBJ databases">
        <authorList>
            <person name="Murray A."/>
            <person name="Staley J."/>
            <person name="Ferriera S."/>
            <person name="Johnson J."/>
            <person name="Kravitz S."/>
            <person name="Halpern A."/>
            <person name="Remington K."/>
            <person name="Beeson K."/>
            <person name="Tran B."/>
            <person name="Rogers Y.-H."/>
            <person name="Friedman R."/>
            <person name="Venter J.C."/>
        </authorList>
    </citation>
    <scope>NUCLEOTIDE SEQUENCE [LARGE SCALE GENOMIC DNA]</scope>
    <source>
        <strain evidence="1 2">23-P</strain>
    </source>
</reference>
<evidence type="ECO:0000313" key="1">
    <source>
        <dbReference type="EMBL" id="EAR12488.1"/>
    </source>
</evidence>
<dbReference type="eggNOG" id="COG1091">
    <property type="taxonomic scope" value="Bacteria"/>
</dbReference>
<keyword evidence="2" id="KW-1185">Reference proteome</keyword>
<organism evidence="1 2">
    <name type="scientific">Polaribacter irgensii 23-P</name>
    <dbReference type="NCBI Taxonomy" id="313594"/>
    <lineage>
        <taxon>Bacteria</taxon>
        <taxon>Pseudomonadati</taxon>
        <taxon>Bacteroidota</taxon>
        <taxon>Flavobacteriia</taxon>
        <taxon>Flavobacteriales</taxon>
        <taxon>Flavobacteriaceae</taxon>
    </lineage>
</organism>
<dbReference type="RefSeq" id="WP_004570156.1">
    <property type="nucleotide sequence ID" value="NZ_CH724148.1"/>
</dbReference>
<dbReference type="EMBL" id="AAOG01000002">
    <property type="protein sequence ID" value="EAR12488.1"/>
    <property type="molecule type" value="Genomic_DNA"/>
</dbReference>